<reference evidence="2 3" key="1">
    <citation type="submission" date="2021-06" db="EMBL/GenBank/DDBJ databases">
        <title>Caerostris darwini draft genome.</title>
        <authorList>
            <person name="Kono N."/>
            <person name="Arakawa K."/>
        </authorList>
    </citation>
    <scope>NUCLEOTIDE SEQUENCE [LARGE SCALE GENOMIC DNA]</scope>
</reference>
<dbReference type="EMBL" id="BPLQ01012845">
    <property type="protein sequence ID" value="GIY68227.1"/>
    <property type="molecule type" value="Genomic_DNA"/>
</dbReference>
<organism evidence="2 3">
    <name type="scientific">Caerostris darwini</name>
    <dbReference type="NCBI Taxonomy" id="1538125"/>
    <lineage>
        <taxon>Eukaryota</taxon>
        <taxon>Metazoa</taxon>
        <taxon>Ecdysozoa</taxon>
        <taxon>Arthropoda</taxon>
        <taxon>Chelicerata</taxon>
        <taxon>Arachnida</taxon>
        <taxon>Araneae</taxon>
        <taxon>Araneomorphae</taxon>
        <taxon>Entelegynae</taxon>
        <taxon>Araneoidea</taxon>
        <taxon>Araneidae</taxon>
        <taxon>Caerostris</taxon>
    </lineage>
</organism>
<comment type="caution">
    <text evidence="2">The sequence shown here is derived from an EMBL/GenBank/DDBJ whole genome shotgun (WGS) entry which is preliminary data.</text>
</comment>
<evidence type="ECO:0000313" key="2">
    <source>
        <dbReference type="EMBL" id="GIY68227.1"/>
    </source>
</evidence>
<dbReference type="AlphaFoldDB" id="A0AAV4VD48"/>
<feature type="region of interest" description="Disordered" evidence="1">
    <location>
        <begin position="37"/>
        <end position="75"/>
    </location>
</feature>
<proteinExistence type="predicted"/>
<accession>A0AAV4VD48</accession>
<name>A0AAV4VD48_9ARAC</name>
<keyword evidence="3" id="KW-1185">Reference proteome</keyword>
<feature type="compositionally biased region" description="Basic and acidic residues" evidence="1">
    <location>
        <begin position="58"/>
        <end position="73"/>
    </location>
</feature>
<evidence type="ECO:0000256" key="1">
    <source>
        <dbReference type="SAM" id="MobiDB-lite"/>
    </source>
</evidence>
<gene>
    <name evidence="2" type="ORF">CDAR_301841</name>
</gene>
<sequence>MMNYVIDCLFTHAILQRSGKFTPGEFDWKTREPSAWTSFSPKQHHRPKSGQFFIGSRDQVRTGKSPDLEREGLQKAPSVGSANLVHLNKKGHLITDEIRRKNPRGSSPRVYLDKRRAKRHPHPIVPPSASHFVIGQTEISHFSIAHSRRESVPLKEGPRDVGGIRGRGLSNAVIVFLFGHPLLAPPSEMFCGGT</sequence>
<protein>
    <submittedName>
        <fullName evidence="2">Uncharacterized protein</fullName>
    </submittedName>
</protein>
<dbReference type="Proteomes" id="UP001054837">
    <property type="component" value="Unassembled WGS sequence"/>
</dbReference>
<evidence type="ECO:0000313" key="3">
    <source>
        <dbReference type="Proteomes" id="UP001054837"/>
    </source>
</evidence>